<dbReference type="PANTHER" id="PTHR33376:SF5">
    <property type="entry name" value="EXTRACYTOPLASMIC SOLUTE RECEPTOR PROTEIN"/>
    <property type="match status" value="1"/>
</dbReference>
<dbReference type="EMBL" id="OMKW01000002">
    <property type="protein sequence ID" value="SPF28831.1"/>
    <property type="molecule type" value="Genomic_DNA"/>
</dbReference>
<gene>
    <name evidence="4" type="primary">dctP_3</name>
    <name evidence="4" type="ORF">POI8812_01134</name>
</gene>
<dbReference type="PROSITE" id="PS51318">
    <property type="entry name" value="TAT"/>
    <property type="match status" value="1"/>
</dbReference>
<dbReference type="Gene3D" id="3.40.190.170">
    <property type="entry name" value="Bacterial extracellular solute-binding protein, family 7"/>
    <property type="match status" value="1"/>
</dbReference>
<reference evidence="4 5" key="1">
    <citation type="submission" date="2018-03" db="EMBL/GenBank/DDBJ databases">
        <authorList>
            <person name="Keele B.F."/>
        </authorList>
    </citation>
    <scope>NUCLEOTIDE SEQUENCE [LARGE SCALE GENOMIC DNA]</scope>
    <source>
        <strain evidence="4 5">CeCT 8812</strain>
    </source>
</reference>
<dbReference type="GO" id="GO:0055085">
    <property type="term" value="P:transmembrane transport"/>
    <property type="evidence" value="ECO:0007669"/>
    <property type="project" value="InterPro"/>
</dbReference>
<evidence type="ECO:0000313" key="4">
    <source>
        <dbReference type="EMBL" id="SPF28831.1"/>
    </source>
</evidence>
<dbReference type="InterPro" id="IPR006311">
    <property type="entry name" value="TAT_signal"/>
</dbReference>
<dbReference type="PANTHER" id="PTHR33376">
    <property type="match status" value="1"/>
</dbReference>
<sequence length="397" mass="43298">MTQPRQPLPGPHIIAGDWQVDTKASATRRNFLKLAGSGAFTAAVMLGASGMLWSDAAVAQTAQEEEELKNAADHVMVVATAYVLGASRSYPIMQLDFKENVQNMTNGKVYVQLAPAGQLGAGSTLAAAVQSNTIQAAQHSLSNFAPFAPVIDLINLPYLCGSNQRFTNLVSSNRWKDIVHPRVAQRGFKPLFYVVIDPRVVAVRAGGLGPVITPEDLEGVKFRVPGSQMLQQYYRMVGANPTPVAWGETPSAIQQGVADALDPSVGALYVFGFKDMLSHVTFTRAVPDSQVYSCNLDWFVDLPFDVRNGIDFASEVTMQQNLAKVPGARNYAMSELTKAGVQFHTLSDDQLAVWEERGGYQRSEWNDFKIEMAGSMIEFEMLVEAADTPAPYYVHDA</sequence>
<protein>
    <submittedName>
        <fullName evidence="4">C4-dicarboxylate-binding periplasmic protein DctP</fullName>
    </submittedName>
</protein>
<dbReference type="AlphaFoldDB" id="A0A2R8A9C2"/>
<dbReference type="InterPro" id="IPR038404">
    <property type="entry name" value="TRAP_DctP_sf"/>
</dbReference>
<dbReference type="Proteomes" id="UP000244932">
    <property type="component" value="Unassembled WGS sequence"/>
</dbReference>
<dbReference type="GO" id="GO:0042597">
    <property type="term" value="C:periplasmic space"/>
    <property type="evidence" value="ECO:0007669"/>
    <property type="project" value="UniProtKB-SubCell"/>
</dbReference>
<dbReference type="NCBIfam" id="NF037995">
    <property type="entry name" value="TRAP_S1"/>
    <property type="match status" value="1"/>
</dbReference>
<proteinExistence type="predicted"/>
<keyword evidence="5" id="KW-1185">Reference proteome</keyword>
<evidence type="ECO:0000256" key="3">
    <source>
        <dbReference type="ARBA" id="ARBA00022764"/>
    </source>
</evidence>
<dbReference type="Pfam" id="PF03480">
    <property type="entry name" value="DctP"/>
    <property type="match status" value="1"/>
</dbReference>
<name>A0A2R8A9C2_9RHOB</name>
<evidence type="ECO:0000256" key="2">
    <source>
        <dbReference type="ARBA" id="ARBA00022729"/>
    </source>
</evidence>
<accession>A0A2R8A9C2</accession>
<evidence type="ECO:0000256" key="1">
    <source>
        <dbReference type="ARBA" id="ARBA00004418"/>
    </source>
</evidence>
<dbReference type="CDD" id="cd13603">
    <property type="entry name" value="PBP2_TRAP_Siap_TeaA_like"/>
    <property type="match status" value="1"/>
</dbReference>
<keyword evidence="3" id="KW-0574">Periplasm</keyword>
<keyword evidence="2" id="KW-0732">Signal</keyword>
<dbReference type="InterPro" id="IPR018389">
    <property type="entry name" value="DctP_fam"/>
</dbReference>
<dbReference type="OrthoDB" id="8673861at2"/>
<comment type="subcellular location">
    <subcellularLocation>
        <location evidence="1">Periplasm</location>
    </subcellularLocation>
</comment>
<evidence type="ECO:0000313" key="5">
    <source>
        <dbReference type="Proteomes" id="UP000244932"/>
    </source>
</evidence>
<organism evidence="4 5">
    <name type="scientific">Pontivivens insulae</name>
    <dbReference type="NCBI Taxonomy" id="1639689"/>
    <lineage>
        <taxon>Bacteria</taxon>
        <taxon>Pseudomonadati</taxon>
        <taxon>Pseudomonadota</taxon>
        <taxon>Alphaproteobacteria</taxon>
        <taxon>Rhodobacterales</taxon>
        <taxon>Paracoccaceae</taxon>
        <taxon>Pontivivens</taxon>
    </lineage>
</organism>
<dbReference type="RefSeq" id="WP_108781587.1">
    <property type="nucleotide sequence ID" value="NZ_OMKW01000002.1"/>
</dbReference>